<dbReference type="Proteomes" id="UP000319949">
    <property type="component" value="Unassembled WGS sequence"/>
</dbReference>
<protein>
    <submittedName>
        <fullName evidence="6">IclR family transcriptional regulator</fullName>
    </submittedName>
</protein>
<dbReference type="PANTHER" id="PTHR30136:SF33">
    <property type="entry name" value="TRANSCRIPTIONAL REGULATORY PROTEIN"/>
    <property type="match status" value="1"/>
</dbReference>
<dbReference type="InterPro" id="IPR014757">
    <property type="entry name" value="Tscrpt_reg_IclR_C"/>
</dbReference>
<accession>A0A560DG84</accession>
<evidence type="ECO:0000256" key="2">
    <source>
        <dbReference type="ARBA" id="ARBA00023125"/>
    </source>
</evidence>
<dbReference type="SUPFAM" id="SSF55781">
    <property type="entry name" value="GAF domain-like"/>
    <property type="match status" value="1"/>
</dbReference>
<dbReference type="SUPFAM" id="SSF46785">
    <property type="entry name" value="Winged helix' DNA-binding domain"/>
    <property type="match status" value="1"/>
</dbReference>
<dbReference type="InterPro" id="IPR036388">
    <property type="entry name" value="WH-like_DNA-bd_sf"/>
</dbReference>
<feature type="domain" description="HTH iclR-type" evidence="4">
    <location>
        <begin position="19"/>
        <end position="81"/>
    </location>
</feature>
<dbReference type="PROSITE" id="PS51077">
    <property type="entry name" value="HTH_ICLR"/>
    <property type="match status" value="1"/>
</dbReference>
<reference evidence="6 7" key="1">
    <citation type="submission" date="2019-06" db="EMBL/GenBank/DDBJ databases">
        <title>Genomic Encyclopedia of Type Strains, Phase IV (KMG-V): Genome sequencing to study the core and pangenomes of soil and plant-associated prokaryotes.</title>
        <authorList>
            <person name="Whitman W."/>
        </authorList>
    </citation>
    <scope>NUCLEOTIDE SEQUENCE [LARGE SCALE GENOMIC DNA]</scope>
    <source>
        <strain evidence="6 7">BR 510</strain>
    </source>
</reference>
<organism evidence="6 7">
    <name type="scientific">Bradyrhizobium stylosanthis</name>
    <dbReference type="NCBI Taxonomy" id="1803665"/>
    <lineage>
        <taxon>Bacteria</taxon>
        <taxon>Pseudomonadati</taxon>
        <taxon>Pseudomonadota</taxon>
        <taxon>Alphaproteobacteria</taxon>
        <taxon>Hyphomicrobiales</taxon>
        <taxon>Nitrobacteraceae</taxon>
        <taxon>Bradyrhizobium</taxon>
    </lineage>
</organism>
<evidence type="ECO:0000313" key="6">
    <source>
        <dbReference type="EMBL" id="TWA96101.1"/>
    </source>
</evidence>
<comment type="caution">
    <text evidence="6">The sequence shown here is derived from an EMBL/GenBank/DDBJ whole genome shotgun (WGS) entry which is preliminary data.</text>
</comment>
<evidence type="ECO:0000313" key="7">
    <source>
        <dbReference type="Proteomes" id="UP000319949"/>
    </source>
</evidence>
<dbReference type="Gene3D" id="1.10.10.10">
    <property type="entry name" value="Winged helix-like DNA-binding domain superfamily/Winged helix DNA-binding domain"/>
    <property type="match status" value="1"/>
</dbReference>
<evidence type="ECO:0000259" key="5">
    <source>
        <dbReference type="PROSITE" id="PS51078"/>
    </source>
</evidence>
<dbReference type="AlphaFoldDB" id="A0A560DG84"/>
<keyword evidence="1" id="KW-0805">Transcription regulation</keyword>
<evidence type="ECO:0000256" key="1">
    <source>
        <dbReference type="ARBA" id="ARBA00023015"/>
    </source>
</evidence>
<feature type="domain" description="IclR-ED" evidence="5">
    <location>
        <begin position="82"/>
        <end position="262"/>
    </location>
</feature>
<dbReference type="InterPro" id="IPR005471">
    <property type="entry name" value="Tscrpt_reg_IclR_N"/>
</dbReference>
<dbReference type="InterPro" id="IPR036390">
    <property type="entry name" value="WH_DNA-bd_sf"/>
</dbReference>
<name>A0A560DG84_9BRAD</name>
<dbReference type="InterPro" id="IPR029016">
    <property type="entry name" value="GAF-like_dom_sf"/>
</dbReference>
<dbReference type="GO" id="GO:0003677">
    <property type="term" value="F:DNA binding"/>
    <property type="evidence" value="ECO:0007669"/>
    <property type="project" value="UniProtKB-KW"/>
</dbReference>
<dbReference type="Pfam" id="PF01614">
    <property type="entry name" value="IclR_C"/>
    <property type="match status" value="1"/>
</dbReference>
<keyword evidence="2" id="KW-0238">DNA-binding</keyword>
<gene>
    <name evidence="6" type="ORF">FBZ96_107293</name>
</gene>
<keyword evidence="7" id="KW-1185">Reference proteome</keyword>
<dbReference type="STRING" id="1803665.GCA_001641335_06950"/>
<dbReference type="EMBL" id="VITK01000007">
    <property type="protein sequence ID" value="TWA96101.1"/>
    <property type="molecule type" value="Genomic_DNA"/>
</dbReference>
<evidence type="ECO:0000256" key="3">
    <source>
        <dbReference type="ARBA" id="ARBA00023163"/>
    </source>
</evidence>
<dbReference type="PROSITE" id="PS51078">
    <property type="entry name" value="ICLR_ED"/>
    <property type="match status" value="1"/>
</dbReference>
<dbReference type="Gene3D" id="3.30.450.40">
    <property type="match status" value="1"/>
</dbReference>
<dbReference type="InterPro" id="IPR050707">
    <property type="entry name" value="HTH_MetabolicPath_Reg"/>
</dbReference>
<evidence type="ECO:0000259" key="4">
    <source>
        <dbReference type="PROSITE" id="PS51077"/>
    </source>
</evidence>
<sequence length="263" mass="28347">MEEAGLAQARTYAGGVDGNRSLERGIEILRAFRPGVDTLGNGEIAERTGLPRSTVSRLTRTLVNSGMLDEVRLERTYRLAASVISIGHAMRTGSPVLNAIGPMMRAESAKRRLNVGLATADRTMMVYLESIRYSPRAALRNVVAGQQVPMELTSLGRAYLAGIAAGERERLLKLFKRRSTAATKVLLADVRRSIASVERDGYCAVSWQPAVLAVATPIVLDGLPVYALNMSLQNVDRSDALASEIGAYLNAFAAKCKEALAGR</sequence>
<proteinExistence type="predicted"/>
<dbReference type="GO" id="GO:0003700">
    <property type="term" value="F:DNA-binding transcription factor activity"/>
    <property type="evidence" value="ECO:0007669"/>
    <property type="project" value="TreeGrafter"/>
</dbReference>
<dbReference type="GO" id="GO:0045892">
    <property type="term" value="P:negative regulation of DNA-templated transcription"/>
    <property type="evidence" value="ECO:0007669"/>
    <property type="project" value="TreeGrafter"/>
</dbReference>
<dbReference type="Pfam" id="PF09339">
    <property type="entry name" value="HTH_IclR"/>
    <property type="match status" value="1"/>
</dbReference>
<dbReference type="PANTHER" id="PTHR30136">
    <property type="entry name" value="HELIX-TURN-HELIX TRANSCRIPTIONAL REGULATOR, ICLR FAMILY"/>
    <property type="match status" value="1"/>
</dbReference>
<dbReference type="SMART" id="SM00346">
    <property type="entry name" value="HTH_ICLR"/>
    <property type="match status" value="1"/>
</dbReference>
<keyword evidence="3" id="KW-0804">Transcription</keyword>